<evidence type="ECO:0000313" key="2">
    <source>
        <dbReference type="Proteomes" id="UP000236919"/>
    </source>
</evidence>
<comment type="caution">
    <text evidence="1">The sequence shown here is derived from an EMBL/GenBank/DDBJ whole genome shotgun (WGS) entry which is preliminary data.</text>
</comment>
<organism evidence="1 2">
    <name type="scientific">Bosea psychrotolerans</name>
    <dbReference type="NCBI Taxonomy" id="1871628"/>
    <lineage>
        <taxon>Bacteria</taxon>
        <taxon>Pseudomonadati</taxon>
        <taxon>Pseudomonadota</taxon>
        <taxon>Alphaproteobacteria</taxon>
        <taxon>Hyphomicrobiales</taxon>
        <taxon>Boseaceae</taxon>
        <taxon>Bosea</taxon>
    </lineage>
</organism>
<keyword evidence="2" id="KW-1185">Reference proteome</keyword>
<gene>
    <name evidence="1" type="ORF">CYD53_10756</name>
</gene>
<protein>
    <submittedName>
        <fullName evidence="1">Uncharacterized protein DUF177 involved in 23S rRNA accumulation</fullName>
    </submittedName>
</protein>
<dbReference type="OrthoDB" id="8443793at2"/>
<dbReference type="EMBL" id="PQFZ01000007">
    <property type="protein sequence ID" value="POR51273.1"/>
    <property type="molecule type" value="Genomic_DNA"/>
</dbReference>
<dbReference type="AlphaFoldDB" id="A0A2S4M935"/>
<dbReference type="Pfam" id="PF02620">
    <property type="entry name" value="YceD"/>
    <property type="match status" value="1"/>
</dbReference>
<evidence type="ECO:0000313" key="1">
    <source>
        <dbReference type="EMBL" id="POR51273.1"/>
    </source>
</evidence>
<dbReference type="InterPro" id="IPR003772">
    <property type="entry name" value="YceD"/>
</dbReference>
<proteinExistence type="predicted"/>
<reference evidence="1 2" key="1">
    <citation type="submission" date="2018-01" db="EMBL/GenBank/DDBJ databases">
        <title>Genomic Encyclopedia of Type Strains, Phase III (KMG-III): the genomes of soil and plant-associated and newly described type strains.</title>
        <authorList>
            <person name="Whitman W."/>
        </authorList>
    </citation>
    <scope>NUCLEOTIDE SEQUENCE [LARGE SCALE GENOMIC DNA]</scope>
    <source>
        <strain evidence="1 2">1131</strain>
    </source>
</reference>
<dbReference type="Proteomes" id="UP000236919">
    <property type="component" value="Unassembled WGS sequence"/>
</dbReference>
<dbReference type="RefSeq" id="WP_103718672.1">
    <property type="nucleotide sequence ID" value="NZ_PQFZ01000007.1"/>
</dbReference>
<accession>A0A2S4M935</accession>
<sequence length="186" mass="20051">MSPDPEKILPLSHPIRVEGIKLRPGNVTVSAPAQALPRIAAELGLASLEALEAHYTLSRNGEKVKLEGAIQAKMHQICVVTLESFPVEIKVPMKLDFAPEDEARIAARRGDAGDKDEIDIEVRLNEADPPEPIVDGVIDLGAVTLEFLALALDPYPRKPGVSFDAAPAEPGIESPFAVLAKLKREQ</sequence>
<name>A0A2S4M935_9HYPH</name>